<dbReference type="AlphaFoldDB" id="A0A3P3XM65"/>
<organism evidence="11">
    <name type="scientific">uncultured spirochete</name>
    <dbReference type="NCBI Taxonomy" id="156406"/>
    <lineage>
        <taxon>Bacteria</taxon>
        <taxon>Pseudomonadati</taxon>
        <taxon>Spirochaetota</taxon>
        <taxon>Spirochaetia</taxon>
        <taxon>Spirochaetales</taxon>
        <taxon>environmental samples</taxon>
    </lineage>
</organism>
<dbReference type="InterPro" id="IPR017871">
    <property type="entry name" value="ABC_transporter-like_CS"/>
</dbReference>
<dbReference type="InterPro" id="IPR027417">
    <property type="entry name" value="P-loop_NTPase"/>
</dbReference>
<dbReference type="Gene3D" id="3.40.50.300">
    <property type="entry name" value="P-loop containing nucleotide triphosphate hydrolases"/>
    <property type="match status" value="1"/>
</dbReference>
<proteinExistence type="inferred from homology"/>
<evidence type="ECO:0000256" key="2">
    <source>
        <dbReference type="ARBA" id="ARBA00005417"/>
    </source>
</evidence>
<dbReference type="GO" id="GO:0005524">
    <property type="term" value="F:ATP binding"/>
    <property type="evidence" value="ECO:0007669"/>
    <property type="project" value="UniProtKB-KW"/>
</dbReference>
<evidence type="ECO:0000256" key="6">
    <source>
        <dbReference type="ARBA" id="ARBA00022741"/>
    </source>
</evidence>
<protein>
    <submittedName>
        <fullName evidence="11">Dipeptide transporter ATP-binding component of ABC superfamily</fullName>
    </submittedName>
</protein>
<dbReference type="PANTHER" id="PTHR43297:SF14">
    <property type="entry name" value="ATPASE AAA-TYPE CORE DOMAIN-CONTAINING PROTEIN"/>
    <property type="match status" value="1"/>
</dbReference>
<dbReference type="GO" id="GO:0016887">
    <property type="term" value="F:ATP hydrolysis activity"/>
    <property type="evidence" value="ECO:0007669"/>
    <property type="project" value="InterPro"/>
</dbReference>
<dbReference type="EMBL" id="FWDO01000003">
    <property type="protein sequence ID" value="SLM17380.1"/>
    <property type="molecule type" value="Genomic_DNA"/>
</dbReference>
<keyword evidence="3" id="KW-0813">Transport</keyword>
<dbReference type="InterPro" id="IPR003593">
    <property type="entry name" value="AAA+_ATPase"/>
</dbReference>
<evidence type="ECO:0000256" key="8">
    <source>
        <dbReference type="ARBA" id="ARBA00022967"/>
    </source>
</evidence>
<dbReference type="InterPro" id="IPR003439">
    <property type="entry name" value="ABC_transporter-like_ATP-bd"/>
</dbReference>
<keyword evidence="6" id="KW-0547">Nucleotide-binding</keyword>
<keyword evidence="5" id="KW-0997">Cell inner membrane</keyword>
<dbReference type="SMART" id="SM00382">
    <property type="entry name" value="AAA"/>
    <property type="match status" value="1"/>
</dbReference>
<dbReference type="NCBIfam" id="TIGR01727">
    <property type="entry name" value="oligo_HPY"/>
    <property type="match status" value="1"/>
</dbReference>
<dbReference type="FunFam" id="3.40.50.300:FF:000016">
    <property type="entry name" value="Oligopeptide ABC transporter ATP-binding component"/>
    <property type="match status" value="1"/>
</dbReference>
<evidence type="ECO:0000256" key="1">
    <source>
        <dbReference type="ARBA" id="ARBA00004417"/>
    </source>
</evidence>
<dbReference type="PROSITE" id="PS50893">
    <property type="entry name" value="ABC_TRANSPORTER_2"/>
    <property type="match status" value="1"/>
</dbReference>
<evidence type="ECO:0000259" key="10">
    <source>
        <dbReference type="PROSITE" id="PS50893"/>
    </source>
</evidence>
<dbReference type="Pfam" id="PF00005">
    <property type="entry name" value="ABC_tran"/>
    <property type="match status" value="1"/>
</dbReference>
<dbReference type="GO" id="GO:0015833">
    <property type="term" value="P:peptide transport"/>
    <property type="evidence" value="ECO:0007669"/>
    <property type="project" value="InterPro"/>
</dbReference>
<reference evidence="11" key="1">
    <citation type="submission" date="2017-02" db="EMBL/GenBank/DDBJ databases">
        <authorList>
            <person name="Regsiter A."/>
            <person name="William W."/>
        </authorList>
    </citation>
    <scope>NUCLEOTIDE SEQUENCE</scope>
    <source>
        <strain evidence="11">BdmA 4</strain>
    </source>
</reference>
<comment type="subcellular location">
    <subcellularLocation>
        <location evidence="1">Cell inner membrane</location>
        <topology evidence="1">Peripheral membrane protein</topology>
    </subcellularLocation>
</comment>
<accession>A0A3P3XM65</accession>
<evidence type="ECO:0000256" key="4">
    <source>
        <dbReference type="ARBA" id="ARBA00022475"/>
    </source>
</evidence>
<name>A0A3P3XM65_9SPIR</name>
<evidence type="ECO:0000313" key="11">
    <source>
        <dbReference type="EMBL" id="SLM17380.1"/>
    </source>
</evidence>
<sequence length="330" mass="36200">MERLLEVDQLKTYYFTDRGIVKAVDGFSFSVERGQCLGIVGESGCGKSQTALSIMGLISKPQGRIVGGKILYRDKNARTTDLTTLAPTGDEYRAIRGKEIAMIFQEPMSSLSPVYTIGDQIVEALTEHTALPKKDAARRAVELLKTVGIPAAEERVHDYPHQLSGGMCQRAMIAMALSCEPRLLIADEPTTALDVTIQLQILRLLKELQKRLSMGLVMITHDLGVIAEIADDVIVMYLGKVVEKGPVRKILREPKHPYTQGLLQSRPSGAAGKVRLNPIKGVVPSAIDPPFGCPFSTRCPKAFDQCGLPPPFAVWGEDHEAACWLYENLM</sequence>
<dbReference type="InterPro" id="IPR050388">
    <property type="entry name" value="ABC_Ni/Peptide_Import"/>
</dbReference>
<keyword evidence="8" id="KW-1278">Translocase</keyword>
<dbReference type="SUPFAM" id="SSF52540">
    <property type="entry name" value="P-loop containing nucleoside triphosphate hydrolases"/>
    <property type="match status" value="1"/>
</dbReference>
<keyword evidence="7 11" id="KW-0067">ATP-binding</keyword>
<feature type="domain" description="ABC transporter" evidence="10">
    <location>
        <begin position="5"/>
        <end position="263"/>
    </location>
</feature>
<dbReference type="Pfam" id="PF08352">
    <property type="entry name" value="oligo_HPY"/>
    <property type="match status" value="1"/>
</dbReference>
<dbReference type="PROSITE" id="PS00211">
    <property type="entry name" value="ABC_TRANSPORTER_1"/>
    <property type="match status" value="1"/>
</dbReference>
<dbReference type="InterPro" id="IPR013563">
    <property type="entry name" value="Oligopep_ABC_C"/>
</dbReference>
<evidence type="ECO:0000256" key="3">
    <source>
        <dbReference type="ARBA" id="ARBA00022448"/>
    </source>
</evidence>
<evidence type="ECO:0000256" key="9">
    <source>
        <dbReference type="ARBA" id="ARBA00023136"/>
    </source>
</evidence>
<comment type="similarity">
    <text evidence="2">Belongs to the ABC transporter superfamily.</text>
</comment>
<dbReference type="PANTHER" id="PTHR43297">
    <property type="entry name" value="OLIGOPEPTIDE TRANSPORT ATP-BINDING PROTEIN APPD"/>
    <property type="match status" value="1"/>
</dbReference>
<evidence type="ECO:0000256" key="7">
    <source>
        <dbReference type="ARBA" id="ARBA00022840"/>
    </source>
</evidence>
<keyword evidence="4" id="KW-1003">Cell membrane</keyword>
<evidence type="ECO:0000256" key="5">
    <source>
        <dbReference type="ARBA" id="ARBA00022519"/>
    </source>
</evidence>
<gene>
    <name evidence="11" type="primary">dppD</name>
    <name evidence="11" type="ORF">SPIRO4BDMA_30017</name>
</gene>
<keyword evidence="9" id="KW-0472">Membrane</keyword>
<dbReference type="CDD" id="cd03257">
    <property type="entry name" value="ABC_NikE_OppD_transporters"/>
    <property type="match status" value="1"/>
</dbReference>
<dbReference type="GO" id="GO:0005886">
    <property type="term" value="C:plasma membrane"/>
    <property type="evidence" value="ECO:0007669"/>
    <property type="project" value="UniProtKB-SubCell"/>
</dbReference>